<keyword evidence="2" id="KW-1185">Reference proteome</keyword>
<evidence type="ECO:0008006" key="3">
    <source>
        <dbReference type="Google" id="ProtNLM"/>
    </source>
</evidence>
<evidence type="ECO:0000313" key="1">
    <source>
        <dbReference type="EMBL" id="CAB3401322.1"/>
    </source>
</evidence>
<comment type="caution">
    <text evidence="1">The sequence shown here is derived from an EMBL/GenBank/DDBJ whole genome shotgun (WGS) entry which is preliminary data.</text>
</comment>
<dbReference type="InterPro" id="IPR036392">
    <property type="entry name" value="PLAT/LH2_dom_sf"/>
</dbReference>
<dbReference type="Proteomes" id="UP000494206">
    <property type="component" value="Unassembled WGS sequence"/>
</dbReference>
<dbReference type="AlphaFoldDB" id="A0A8S1ETQ2"/>
<accession>A0A8S1ETQ2</accession>
<protein>
    <recommendedName>
        <fullName evidence="3">PLAT domain-containing protein</fullName>
    </recommendedName>
</protein>
<organism evidence="1 2">
    <name type="scientific">Caenorhabditis bovis</name>
    <dbReference type="NCBI Taxonomy" id="2654633"/>
    <lineage>
        <taxon>Eukaryota</taxon>
        <taxon>Metazoa</taxon>
        <taxon>Ecdysozoa</taxon>
        <taxon>Nematoda</taxon>
        <taxon>Chromadorea</taxon>
        <taxon>Rhabditida</taxon>
        <taxon>Rhabditina</taxon>
        <taxon>Rhabditomorpha</taxon>
        <taxon>Rhabditoidea</taxon>
        <taxon>Rhabditidae</taxon>
        <taxon>Peloderinae</taxon>
        <taxon>Caenorhabditis</taxon>
    </lineage>
</organism>
<reference evidence="1 2" key="1">
    <citation type="submission" date="2020-04" db="EMBL/GenBank/DDBJ databases">
        <authorList>
            <person name="Laetsch R D."/>
            <person name="Stevens L."/>
            <person name="Kumar S."/>
            <person name="Blaxter L. M."/>
        </authorList>
    </citation>
    <scope>NUCLEOTIDE SEQUENCE [LARGE SCALE GENOMIC DNA]</scope>
</reference>
<dbReference type="OrthoDB" id="5322100at2759"/>
<proteinExistence type="predicted"/>
<dbReference type="Gene3D" id="2.60.60.20">
    <property type="entry name" value="PLAT/LH2 domain"/>
    <property type="match status" value="1"/>
</dbReference>
<name>A0A8S1ETQ2_9PELO</name>
<gene>
    <name evidence="1" type="ORF">CBOVIS_LOCUS4083</name>
</gene>
<sequence>MPDNKTSDTTKSSVFNDDDSPAAFSILLGTSTESTGGDPTGMISILIQDDENHCTDRMLLRYSHTHPSAFCKGHTDLFVISQQPSLGNLDSIEIFFNDRENPLENPWKLRSCVVFHHENGKIYNFEIDESKSNKNTFILRAKGDPVQLIPTKLPNPFK</sequence>
<dbReference type="EMBL" id="CADEPM010000003">
    <property type="protein sequence ID" value="CAB3401322.1"/>
    <property type="molecule type" value="Genomic_DNA"/>
</dbReference>
<evidence type="ECO:0000313" key="2">
    <source>
        <dbReference type="Proteomes" id="UP000494206"/>
    </source>
</evidence>
<dbReference type="SUPFAM" id="SSF49723">
    <property type="entry name" value="Lipase/lipooxygenase domain (PLAT/LH2 domain)"/>
    <property type="match status" value="1"/>
</dbReference>